<dbReference type="EMBL" id="JAUSXV010000001">
    <property type="protein sequence ID" value="MDQ0647039.1"/>
    <property type="molecule type" value="Genomic_DNA"/>
</dbReference>
<comment type="caution">
    <text evidence="9">The sequence shown here is derived from an EMBL/GenBank/DDBJ whole genome shotgun (WGS) entry which is preliminary data.</text>
</comment>
<accession>A0AAW8EWN2</accession>
<sequence>MQWFSPTLATQLATLALAFVLCTIIGYERQRRQKSAGLRTHALVGMGSALFTIVSAYGFDPALNADGRLDPSRIAAQIVSGIGFLGGGVIFVKRGSVSGLTTAASIWISAAVGMACGAGMPTVAIFATVLDLLAMYVLTIWGRRVSLARDDEGIVAVVYRGGRGILRVLLEQAAASGYDVRLESSQDVTKSDGKPRVEVRIRVVGRGKSIEPLLERIMGMRGVASVRTVAEED</sequence>
<dbReference type="PANTHER" id="PTHR33778">
    <property type="entry name" value="PROTEIN MGTC"/>
    <property type="match status" value="1"/>
</dbReference>
<evidence type="ECO:0000256" key="5">
    <source>
        <dbReference type="ARBA" id="ARBA00022989"/>
    </source>
</evidence>
<protein>
    <submittedName>
        <fullName evidence="9">Mg2+ transporter-C (MgtC) family protein</fullName>
    </submittedName>
</protein>
<feature type="transmembrane region" description="Helical" evidence="7">
    <location>
        <begin position="40"/>
        <end position="59"/>
    </location>
</feature>
<keyword evidence="10" id="KW-1185">Reference proteome</keyword>
<feature type="transmembrane region" description="Helical" evidence="7">
    <location>
        <begin position="99"/>
        <end position="117"/>
    </location>
</feature>
<name>A0AAW8EWN2_9MICO</name>
<dbReference type="GO" id="GO:0005886">
    <property type="term" value="C:plasma membrane"/>
    <property type="evidence" value="ECO:0007669"/>
    <property type="project" value="UniProtKB-SubCell"/>
</dbReference>
<evidence type="ECO:0000256" key="6">
    <source>
        <dbReference type="ARBA" id="ARBA00023136"/>
    </source>
</evidence>
<dbReference type="PRINTS" id="PR01837">
    <property type="entry name" value="MGTCSAPBPROT"/>
</dbReference>
<evidence type="ECO:0000256" key="7">
    <source>
        <dbReference type="SAM" id="Phobius"/>
    </source>
</evidence>
<evidence type="ECO:0000313" key="9">
    <source>
        <dbReference type="EMBL" id="MDQ0647039.1"/>
    </source>
</evidence>
<dbReference type="PANTHER" id="PTHR33778:SF1">
    <property type="entry name" value="MAGNESIUM TRANSPORTER YHID-RELATED"/>
    <property type="match status" value="1"/>
</dbReference>
<dbReference type="RefSeq" id="WP_307294643.1">
    <property type="nucleotide sequence ID" value="NZ_JAUSXV010000001.1"/>
</dbReference>
<keyword evidence="3" id="KW-1003">Cell membrane</keyword>
<keyword evidence="6 7" id="KW-0472">Membrane</keyword>
<evidence type="ECO:0000259" key="8">
    <source>
        <dbReference type="Pfam" id="PF02308"/>
    </source>
</evidence>
<feature type="transmembrane region" description="Helical" evidence="7">
    <location>
        <begin position="74"/>
        <end position="92"/>
    </location>
</feature>
<evidence type="ECO:0000256" key="3">
    <source>
        <dbReference type="ARBA" id="ARBA00022475"/>
    </source>
</evidence>
<organism evidence="9 10">
    <name type="scientific">Microbacterium natoriense</name>
    <dbReference type="NCBI Taxonomy" id="284570"/>
    <lineage>
        <taxon>Bacteria</taxon>
        <taxon>Bacillati</taxon>
        <taxon>Actinomycetota</taxon>
        <taxon>Actinomycetes</taxon>
        <taxon>Micrococcales</taxon>
        <taxon>Microbacteriaceae</taxon>
        <taxon>Microbacterium</taxon>
    </lineage>
</organism>
<dbReference type="AlphaFoldDB" id="A0AAW8EWN2"/>
<feature type="domain" description="MgtC/SapB/SrpB/YhiD N-terminal" evidence="8">
    <location>
        <begin position="15"/>
        <end position="139"/>
    </location>
</feature>
<gene>
    <name evidence="9" type="ORF">QFZ53_001235</name>
</gene>
<evidence type="ECO:0000313" key="10">
    <source>
        <dbReference type="Proteomes" id="UP001244427"/>
    </source>
</evidence>
<feature type="transmembrane region" description="Helical" evidence="7">
    <location>
        <begin position="12"/>
        <end position="28"/>
    </location>
</feature>
<comment type="subcellular location">
    <subcellularLocation>
        <location evidence="1">Cell membrane</location>
        <topology evidence="1">Multi-pass membrane protein</topology>
    </subcellularLocation>
</comment>
<dbReference type="Pfam" id="PF02308">
    <property type="entry name" value="MgtC"/>
    <property type="match status" value="1"/>
</dbReference>
<keyword evidence="5 7" id="KW-1133">Transmembrane helix</keyword>
<reference evidence="9 10" key="1">
    <citation type="submission" date="2023-07" db="EMBL/GenBank/DDBJ databases">
        <title>Comparative genomics of wheat-associated soil bacteria to identify genetic determinants of phenazine resistance.</title>
        <authorList>
            <person name="Mouncey N."/>
        </authorList>
    </citation>
    <scope>NUCLEOTIDE SEQUENCE [LARGE SCALE GENOMIC DNA]</scope>
    <source>
        <strain evidence="9 10">W4I9-1</strain>
    </source>
</reference>
<dbReference type="InterPro" id="IPR003416">
    <property type="entry name" value="MgtC/SapB/SrpB/YhiD_fam"/>
</dbReference>
<dbReference type="Proteomes" id="UP001244427">
    <property type="component" value="Unassembled WGS sequence"/>
</dbReference>
<dbReference type="InterPro" id="IPR049177">
    <property type="entry name" value="MgtC_SapB_SrpB_YhiD_N"/>
</dbReference>
<comment type="similarity">
    <text evidence="2">Belongs to the MgtC/SapB family.</text>
</comment>
<evidence type="ECO:0000256" key="4">
    <source>
        <dbReference type="ARBA" id="ARBA00022692"/>
    </source>
</evidence>
<proteinExistence type="inferred from homology"/>
<keyword evidence="4 7" id="KW-0812">Transmembrane</keyword>
<evidence type="ECO:0000256" key="1">
    <source>
        <dbReference type="ARBA" id="ARBA00004651"/>
    </source>
</evidence>
<evidence type="ECO:0000256" key="2">
    <source>
        <dbReference type="ARBA" id="ARBA00009298"/>
    </source>
</evidence>